<dbReference type="Proteomes" id="UP000289856">
    <property type="component" value="Chromosome"/>
</dbReference>
<evidence type="ECO:0000313" key="2">
    <source>
        <dbReference type="Proteomes" id="UP000289856"/>
    </source>
</evidence>
<evidence type="ECO:0000313" key="1">
    <source>
        <dbReference type="EMBL" id="BBI34608.1"/>
    </source>
</evidence>
<name>A0A3T1D9D4_9BACL</name>
<proteinExistence type="predicted"/>
<keyword evidence="2" id="KW-1185">Reference proteome</keyword>
<gene>
    <name evidence="1" type="ORF">KCTCHS21_40070</name>
</gene>
<accession>A0A3T1D9D4</accession>
<sequence length="272" mass="30962">MDVVYSGAIQEYSKLAKDNQRLFVENWSSYEEPVIQSNLLLKELLNKKNLEVVGMADLFNTASLTNEVKSLYQVKNISDRNKRPQIGDFVLVITGNKPAYWNIRGVAPFNNTKSILLNTGWDLQLSASDQINKSLFYMDMHGKPKYGLTYFGYQLYKITGEGVLWEGRFEDGWIGKKAECSFLFDTTSQSFKITVPNVNVPNKLSILNNNHLIKEIKITNEGVSTLQFEIESQPGETVNLQFVLDKSFIPKQMGINNDDRTLGIQIEKIKTN</sequence>
<protein>
    <submittedName>
        <fullName evidence="1">Uncharacterized protein</fullName>
    </submittedName>
</protein>
<dbReference type="AlphaFoldDB" id="A0A3T1D9D4"/>
<dbReference type="EMBL" id="AP019400">
    <property type="protein sequence ID" value="BBI34608.1"/>
    <property type="molecule type" value="Genomic_DNA"/>
</dbReference>
<reference evidence="1 2" key="1">
    <citation type="submission" date="2019-01" db="EMBL/GenBank/DDBJ databases">
        <title>Complete genome sequence of Cohnella hallensis HS21 isolated from Korean fir (Abies koreana) rhizospheric soil.</title>
        <authorList>
            <person name="Jiang L."/>
            <person name="Kang S.W."/>
            <person name="Kim S."/>
            <person name="Jung J."/>
            <person name="Kim C.Y."/>
            <person name="Kim D.H."/>
            <person name="Kim S.W."/>
            <person name="Lee J."/>
        </authorList>
    </citation>
    <scope>NUCLEOTIDE SEQUENCE [LARGE SCALE GENOMIC DNA]</scope>
    <source>
        <strain evidence="1 2">HS21</strain>
    </source>
</reference>
<dbReference type="KEGG" id="cohn:KCTCHS21_40070"/>
<organism evidence="1 2">
    <name type="scientific">Cohnella abietis</name>
    <dbReference type="NCBI Taxonomy" id="2507935"/>
    <lineage>
        <taxon>Bacteria</taxon>
        <taxon>Bacillati</taxon>
        <taxon>Bacillota</taxon>
        <taxon>Bacilli</taxon>
        <taxon>Bacillales</taxon>
        <taxon>Paenibacillaceae</taxon>
        <taxon>Cohnella</taxon>
    </lineage>
</organism>